<proteinExistence type="predicted"/>
<evidence type="ECO:0000313" key="1">
    <source>
        <dbReference type="EMBL" id="TFK57775.1"/>
    </source>
</evidence>
<protein>
    <submittedName>
        <fullName evidence="1">Uncharacterized protein</fullName>
    </submittedName>
</protein>
<dbReference type="EMBL" id="ML210083">
    <property type="protein sequence ID" value="TFK57775.1"/>
    <property type="molecule type" value="Genomic_DNA"/>
</dbReference>
<evidence type="ECO:0000313" key="2">
    <source>
        <dbReference type="Proteomes" id="UP000308600"/>
    </source>
</evidence>
<organism evidence="1 2">
    <name type="scientific">Pluteus cervinus</name>
    <dbReference type="NCBI Taxonomy" id="181527"/>
    <lineage>
        <taxon>Eukaryota</taxon>
        <taxon>Fungi</taxon>
        <taxon>Dikarya</taxon>
        <taxon>Basidiomycota</taxon>
        <taxon>Agaricomycotina</taxon>
        <taxon>Agaricomycetes</taxon>
        <taxon>Agaricomycetidae</taxon>
        <taxon>Agaricales</taxon>
        <taxon>Pluteineae</taxon>
        <taxon>Pluteaceae</taxon>
        <taxon>Pluteus</taxon>
    </lineage>
</organism>
<accession>A0ACD2ZWL1</accession>
<sequence length="144" mass="16378">MVPSTPQELARDPNLLLHKRGQGTTLNPWDGLVGAVVDGGDFFVTTPNMPIIYMPPLRRRTRSIRIRSDFRYAQDDPVLWPQLYTADYCHLGAIPQQPEHKEDPLNLLWTNLTAEDFHMLRSTTHSPTVFVTTGQVVLRLTRAS</sequence>
<name>A0ACD2ZWL1_9AGAR</name>
<keyword evidence="2" id="KW-1185">Reference proteome</keyword>
<reference evidence="1 2" key="1">
    <citation type="journal article" date="2019" name="Nat. Ecol. Evol.">
        <title>Megaphylogeny resolves global patterns of mushroom evolution.</title>
        <authorList>
            <person name="Varga T."/>
            <person name="Krizsan K."/>
            <person name="Foldi C."/>
            <person name="Dima B."/>
            <person name="Sanchez-Garcia M."/>
            <person name="Sanchez-Ramirez S."/>
            <person name="Szollosi G.J."/>
            <person name="Szarkandi J.G."/>
            <person name="Papp V."/>
            <person name="Albert L."/>
            <person name="Andreopoulos W."/>
            <person name="Angelini C."/>
            <person name="Antonin V."/>
            <person name="Barry K.W."/>
            <person name="Bougher N.L."/>
            <person name="Buchanan P."/>
            <person name="Buyck B."/>
            <person name="Bense V."/>
            <person name="Catcheside P."/>
            <person name="Chovatia M."/>
            <person name="Cooper J."/>
            <person name="Damon W."/>
            <person name="Desjardin D."/>
            <person name="Finy P."/>
            <person name="Geml J."/>
            <person name="Haridas S."/>
            <person name="Hughes K."/>
            <person name="Justo A."/>
            <person name="Karasinski D."/>
            <person name="Kautmanova I."/>
            <person name="Kiss B."/>
            <person name="Kocsube S."/>
            <person name="Kotiranta H."/>
            <person name="LaButti K.M."/>
            <person name="Lechner B.E."/>
            <person name="Liimatainen K."/>
            <person name="Lipzen A."/>
            <person name="Lukacs Z."/>
            <person name="Mihaltcheva S."/>
            <person name="Morgado L.N."/>
            <person name="Niskanen T."/>
            <person name="Noordeloos M.E."/>
            <person name="Ohm R.A."/>
            <person name="Ortiz-Santana B."/>
            <person name="Ovrebo C."/>
            <person name="Racz N."/>
            <person name="Riley R."/>
            <person name="Savchenko A."/>
            <person name="Shiryaev A."/>
            <person name="Soop K."/>
            <person name="Spirin V."/>
            <person name="Szebenyi C."/>
            <person name="Tomsovsky M."/>
            <person name="Tulloss R.E."/>
            <person name="Uehling J."/>
            <person name="Grigoriev I.V."/>
            <person name="Vagvolgyi C."/>
            <person name="Papp T."/>
            <person name="Martin F.M."/>
            <person name="Miettinen O."/>
            <person name="Hibbett D.S."/>
            <person name="Nagy L.G."/>
        </authorList>
    </citation>
    <scope>NUCLEOTIDE SEQUENCE [LARGE SCALE GENOMIC DNA]</scope>
    <source>
        <strain evidence="1 2">NL-1719</strain>
    </source>
</reference>
<dbReference type="Proteomes" id="UP000308600">
    <property type="component" value="Unassembled WGS sequence"/>
</dbReference>
<gene>
    <name evidence="1" type="ORF">BDN72DRAFT_907525</name>
</gene>